<protein>
    <submittedName>
        <fullName evidence="7">NAD-glutamate dehydrogenase domain-containing protein</fullName>
    </submittedName>
</protein>
<keyword evidence="8" id="KW-1185">Reference proteome</keyword>
<dbReference type="Pfam" id="PF21077">
    <property type="entry name" value="GDH_ACT3"/>
    <property type="match status" value="1"/>
</dbReference>
<dbReference type="Gene3D" id="3.40.50.720">
    <property type="entry name" value="NAD(P)-binding Rossmann-like Domain"/>
    <property type="match status" value="1"/>
</dbReference>
<dbReference type="InterPro" id="IPR036291">
    <property type="entry name" value="NAD(P)-bd_dom_sf"/>
</dbReference>
<dbReference type="Pfam" id="PF21078">
    <property type="entry name" value="GDH_HM3"/>
    <property type="match status" value="1"/>
</dbReference>
<organism evidence="7 8">
    <name type="scientific">Undibacterium arcticum</name>
    <dbReference type="NCBI Taxonomy" id="1762892"/>
    <lineage>
        <taxon>Bacteria</taxon>
        <taxon>Pseudomonadati</taxon>
        <taxon>Pseudomonadota</taxon>
        <taxon>Betaproteobacteria</taxon>
        <taxon>Burkholderiales</taxon>
        <taxon>Oxalobacteraceae</taxon>
        <taxon>Undibacterium</taxon>
    </lineage>
</organism>
<dbReference type="InterPro" id="IPR049062">
    <property type="entry name" value="NAD_Glu_DH_ACT2"/>
</dbReference>
<dbReference type="PANTHER" id="PTHR43403:SF1">
    <property type="entry name" value="NAD-SPECIFIC GLUTAMATE DEHYDROGENASE"/>
    <property type="match status" value="1"/>
</dbReference>
<gene>
    <name evidence="7" type="ORF">ACFOFO_05775</name>
</gene>
<comment type="caution">
    <text evidence="7">The sequence shown here is derived from an EMBL/GenBank/DDBJ whole genome shotgun (WGS) entry which is preliminary data.</text>
</comment>
<evidence type="ECO:0000313" key="7">
    <source>
        <dbReference type="EMBL" id="MFC3107471.1"/>
    </source>
</evidence>
<dbReference type="InterPro" id="IPR049059">
    <property type="entry name" value="NAD_Glu_DH_HM1"/>
</dbReference>
<dbReference type="EMBL" id="JBHRTP010000015">
    <property type="protein sequence ID" value="MFC3107471.1"/>
    <property type="molecule type" value="Genomic_DNA"/>
</dbReference>
<accession>A0ABV7EZT2</accession>
<dbReference type="SUPFAM" id="SSF51735">
    <property type="entry name" value="NAD(P)-binding Rossmann-fold domains"/>
    <property type="match status" value="1"/>
</dbReference>
<dbReference type="InterPro" id="IPR007780">
    <property type="entry name" value="NAD_Glu_DH_bac"/>
</dbReference>
<dbReference type="InterPro" id="IPR049064">
    <property type="entry name" value="NAD_Glu_DH_ACT3"/>
</dbReference>
<keyword evidence="1" id="KW-0560">Oxidoreductase</keyword>
<evidence type="ECO:0000259" key="3">
    <source>
        <dbReference type="Pfam" id="PF21074"/>
    </source>
</evidence>
<dbReference type="InterPro" id="IPR049056">
    <property type="entry name" value="NAD_Glu_DH_HM3"/>
</dbReference>
<feature type="domain" description="NAD-specific glutamate dehydrogenase C-terminal" evidence="3">
    <location>
        <begin position="1263"/>
        <end position="1553"/>
    </location>
</feature>
<dbReference type="Pfam" id="PF21073">
    <property type="entry name" value="GDH_HM1"/>
    <property type="match status" value="1"/>
</dbReference>
<reference evidence="8" key="1">
    <citation type="journal article" date="2019" name="Int. J. Syst. Evol. Microbiol.">
        <title>The Global Catalogue of Microorganisms (GCM) 10K type strain sequencing project: providing services to taxonomists for standard genome sequencing and annotation.</title>
        <authorList>
            <consortium name="The Broad Institute Genomics Platform"/>
            <consortium name="The Broad Institute Genome Sequencing Center for Infectious Disease"/>
            <person name="Wu L."/>
            <person name="Ma J."/>
        </authorList>
    </citation>
    <scope>NUCLEOTIDE SEQUENCE [LARGE SCALE GENOMIC DNA]</scope>
    <source>
        <strain evidence="8">KCTC 42986</strain>
    </source>
</reference>
<feature type="domain" description="NAD-glutamate dehydrogenase ACT3" evidence="6">
    <location>
        <begin position="561"/>
        <end position="623"/>
    </location>
</feature>
<dbReference type="PIRSF" id="PIRSF036761">
    <property type="entry name" value="GDH_Mll4104"/>
    <property type="match status" value="1"/>
</dbReference>
<dbReference type="Pfam" id="PF21076">
    <property type="entry name" value="GDH_ACT2"/>
    <property type="match status" value="1"/>
</dbReference>
<dbReference type="Pfam" id="PF21075">
    <property type="entry name" value="GDH_ACT1"/>
    <property type="match status" value="1"/>
</dbReference>
<evidence type="ECO:0000259" key="5">
    <source>
        <dbReference type="Pfam" id="PF21076"/>
    </source>
</evidence>
<proteinExistence type="predicted"/>
<dbReference type="PANTHER" id="PTHR43403">
    <property type="entry name" value="NAD-SPECIFIC GLUTAMATE DEHYDROGENASE"/>
    <property type="match status" value="1"/>
</dbReference>
<dbReference type="Pfam" id="PF05088">
    <property type="entry name" value="Bac_GDH_CD"/>
    <property type="match status" value="1"/>
</dbReference>
<sequence>MTQQPQDLRQQTLDLVLAAPGGMDGSQRSALIGAWLAALDDEDLAGISPASLAPVLLDGFAQAAKRTRAGCQIEALHYPDGHGGQATALLILNEDMPYLVDSIVMAMRKQRIAARAVLNAVLAIGRDVGGAVIRVGNAGSNADPLESFVLCLLSEELIEPALGSLIGAIQMVAGDAGVVRRDAAKMAARMTEVATIAASVGHAEGKEVAAFLEWARSEGFEPFGYAYYRVTPGARELTRDLPSRIGVLQDLSHPLYGTCLARIPGDFETLAARADALSIVKADALSTLHRDQQLDFIGVRETDAQGTILGEHCFVGLFTRAATAAPLARMPFARGRIAKVLHLAGVREEGFRAEKFLEILESLPRTEALEAEPEWLASVCGAVVSLYKQPRTKIFARRDVYARHLNVLVYLPRERYSASVAQALAQALRVSSGAADVRSQTLVADGPLARLYLIADAARYPLDLESDIQRPLLAILDGWHDNFDQLTDAEPDAALRAALRKLGAALAADYVTATAPPVAFRDLSELLQRREPTRIKVRIEMNAPLAAAGPSATGMPGTQGAAGASIRLYSTDNVPSLSRILPALHNAGVEIDREQTYAITGVDGVRSFVTCLMLDADSAAKLARPQIAQVAEEMFELLINDEAEDGRLNGLVIEGGLHAREVQLVRAYIGYWRQAGSRFSVRYIADCLRKQPTHVMALVEAFLQRFDPSLSAAQRSGAAEALASCKARLSDVNHADTEQILGSLADLMLATLRTNYFQNQQAGDTIIFKFDTSGLALLPEPRPYREIFVFSRRFEGLHLRGGPVARGGLRWSDRMEDYRTEVLGLVKAQMVKNAVIVPAGAKGGFVCKMMPNDAVRETIAAEGEAVYRLFIGGLLDVTDNRVRGTIIAPADTVCYDEADPYLVVAADKGTATFSDIANGIAVERGFWLGDAFASGGSNGYDHKKLGITAKGAWEAVKRHFYEIEHDLNTTPITMVGVGDMSGDVFGNGVLLSRQLKLIAAFDHRHIFIDPTPDVAASFAERQRMFALPRSSWHDYDKSLISTGGGIWPRSARSIELSPEVRAALGTSAQTLTPEELLHTILLAPVDLFYNGGIGTYIKASNETHAQVKDRANDNIRVDGNQMRCKVVAEGGNLGATQAGRIEFALHGGHIFTDAIDNSAGVDCSDHEVNLKIWLDTEVNAGQLSEADRNRILNEMTHDVETLVLRDNTLQTHLLVREAQAQSDARVLDGYAALIASLDTEGALSRELEQLPSATELERRKQEGRGLTTPELAVVIANVKNRLKRNLAAQALTDFAWAETILTPYFPPALVASRKALDHPLANPILATVLANDVVNRCGPLLVGQLARSHAVSETDVICAWAQAWDALNLAPVFSALDADALAVPLAASILVDQRTRVLQKSVTEGVLAMPALQLQASGGLQELTELFRQPDVAQRMLTAVELPHADQLPAGFARAWQSVEAIESMAAFLFGALSVARPADMDLAQFLQVGMQLRRQAGIDRLERGLKHGPQHPAQEQLRDYAQQSLRRAQQRLLSQVLQQMPVGSKDDGAAQAVDTVLGRLALNGHQRAAHAMDGTPDGAADRALSAHSDLDHAMLEVWALSEASTVAGVA</sequence>
<feature type="domain" description="NAD-glutamate dehydrogenase N-terminal ACT1" evidence="4">
    <location>
        <begin position="34"/>
        <end position="151"/>
    </location>
</feature>
<dbReference type="InterPro" id="IPR024727">
    <property type="entry name" value="NAD_Glu_DH_N_ACT1"/>
</dbReference>
<evidence type="ECO:0000313" key="8">
    <source>
        <dbReference type="Proteomes" id="UP001595530"/>
    </source>
</evidence>
<dbReference type="RefSeq" id="WP_390322385.1">
    <property type="nucleotide sequence ID" value="NZ_JBHRTP010000015.1"/>
</dbReference>
<feature type="domain" description="NAD-glutamate dehydrogenase catalytic" evidence="2">
    <location>
        <begin position="726"/>
        <end position="1214"/>
    </location>
</feature>
<evidence type="ECO:0000259" key="6">
    <source>
        <dbReference type="Pfam" id="PF21077"/>
    </source>
</evidence>
<dbReference type="InterPro" id="IPR048381">
    <property type="entry name" value="GDH_C"/>
</dbReference>
<evidence type="ECO:0000259" key="4">
    <source>
        <dbReference type="Pfam" id="PF21075"/>
    </source>
</evidence>
<name>A0ABV7EZT2_9BURK</name>
<dbReference type="InterPro" id="IPR028971">
    <property type="entry name" value="NAD-GDH_cat"/>
</dbReference>
<evidence type="ECO:0000259" key="2">
    <source>
        <dbReference type="Pfam" id="PF05088"/>
    </source>
</evidence>
<dbReference type="Proteomes" id="UP001595530">
    <property type="component" value="Unassembled WGS sequence"/>
</dbReference>
<evidence type="ECO:0000256" key="1">
    <source>
        <dbReference type="ARBA" id="ARBA00023002"/>
    </source>
</evidence>
<dbReference type="SUPFAM" id="SSF53223">
    <property type="entry name" value="Aminoacid dehydrogenase-like, N-terminal domain"/>
    <property type="match status" value="1"/>
</dbReference>
<dbReference type="Pfam" id="PF21074">
    <property type="entry name" value="GDH_C"/>
    <property type="match status" value="1"/>
</dbReference>
<feature type="domain" description="NAD-glutamate dehydrogenase ACT2" evidence="5">
    <location>
        <begin position="393"/>
        <end position="479"/>
    </location>
</feature>
<dbReference type="InterPro" id="IPR046346">
    <property type="entry name" value="Aminoacid_DH-like_N_sf"/>
</dbReference>